<organism evidence="1">
    <name type="scientific">Vannella simplex</name>
    <dbReference type="NCBI Taxonomy" id="197532"/>
    <lineage>
        <taxon>Eukaryota</taxon>
        <taxon>Amoebozoa</taxon>
        <taxon>Discosea</taxon>
        <taxon>Flabellinia</taxon>
        <taxon>Vannellidae</taxon>
        <taxon>Vannella</taxon>
    </lineage>
</organism>
<name>A0A2I6SRY9_9EUKA</name>
<geneLocation type="mitochondrion" evidence="1"/>
<keyword evidence="1" id="KW-0496">Mitochondrion</keyword>
<protein>
    <submittedName>
        <fullName evidence="1">Ribosomal protein L5</fullName>
    </submittedName>
</protein>
<evidence type="ECO:0000313" key="1">
    <source>
        <dbReference type="EMBL" id="AUO29178.1"/>
    </source>
</evidence>
<reference evidence="1" key="1">
    <citation type="submission" date="2017-07" db="EMBL/GenBank/DDBJ databases">
        <title>The complete mitochondrial genome of Vannella simplex (Amoebozoa, Discosea, Vannellida).</title>
        <authorList>
            <person name="Bondarenko N."/>
            <person name="Nassonova E."/>
            <person name="Mijanovic O."/>
            <person name="Glotova A."/>
            <person name="Kamyshatskaya O."/>
            <person name="Kudryavtsev A."/>
            <person name="Masharsky A."/>
            <person name="Polev D."/>
            <person name="Smirnov A."/>
        </authorList>
    </citation>
    <scope>NUCLEOTIDE SEQUENCE</scope>
</reference>
<keyword evidence="1" id="KW-0687">Ribonucleoprotein</keyword>
<accession>A0A2I6SRY9</accession>
<dbReference type="GO" id="GO:0005840">
    <property type="term" value="C:ribosome"/>
    <property type="evidence" value="ECO:0007669"/>
    <property type="project" value="UniProtKB-KW"/>
</dbReference>
<sequence length="198" mass="23900">MSTIFSINNISKNKNNFVLKNALNLKLKKINIQFYGMDSQYLKSKKLNYYPIKNSYFNFFEKPVITNVEDYNFYNCNYYFGLFSGCHKFYFKILFKDYLSGLKPAKFSLALNQMGIKPDNFIELINLFLDEIISVDFFLNFLTDEEFNDDSINLFNLKLHFLVLLKKKKRAGTKYFIIFKGFFYFNYKRYYIIIFYQI</sequence>
<dbReference type="AlphaFoldDB" id="A0A2I6SRY9"/>
<proteinExistence type="predicted"/>
<keyword evidence="1" id="KW-0689">Ribosomal protein</keyword>
<dbReference type="EMBL" id="MF496657">
    <property type="protein sequence ID" value="AUO29178.1"/>
    <property type="molecule type" value="Genomic_DNA"/>
</dbReference>
<gene>
    <name evidence="1" type="primary">rpl5</name>
</gene>